<organism evidence="2 3">
    <name type="scientific">Candidatus Coprenecus stercoravium</name>
    <dbReference type="NCBI Taxonomy" id="2840735"/>
    <lineage>
        <taxon>Bacteria</taxon>
        <taxon>Pseudomonadati</taxon>
        <taxon>Bacteroidota</taxon>
        <taxon>Bacteroidia</taxon>
        <taxon>Bacteroidales</taxon>
        <taxon>Rikenellaceae</taxon>
        <taxon>Rikenellaceae incertae sedis</taxon>
        <taxon>Candidatus Coprenecus</taxon>
    </lineage>
</organism>
<sequence>MKKGITALILFFIIVNAGILHATDKDSICAARIERLYGGEPVRTAVKLNAAVALGVVNPAVEFRVHENISVSLEGLGVFYPKGVGKLIDGPVVVAMTFLEGRYYPIQSFRGFFVGPNIGFSVWDLSKGIHPQYWGAYASDYQVGTNFMAGLTIGYAFTLTKHWGIELSLGGGVQVGFYEGHYKSDGSMYVGWNGSTEWLPYKAAVNIVYKW</sequence>
<protein>
    <submittedName>
        <fullName evidence="2">DUF3575 domain-containing protein</fullName>
    </submittedName>
</protein>
<dbReference type="Pfam" id="PF12099">
    <property type="entry name" value="DUF3575"/>
    <property type="match status" value="1"/>
</dbReference>
<proteinExistence type="predicted"/>
<dbReference type="EMBL" id="DXAW01000093">
    <property type="protein sequence ID" value="HIZ85867.1"/>
    <property type="molecule type" value="Genomic_DNA"/>
</dbReference>
<dbReference type="InterPro" id="IPR021958">
    <property type="entry name" value="DUF3575"/>
</dbReference>
<reference evidence="2" key="2">
    <citation type="submission" date="2021-04" db="EMBL/GenBank/DDBJ databases">
        <authorList>
            <person name="Gilroy R."/>
        </authorList>
    </citation>
    <scope>NUCLEOTIDE SEQUENCE</scope>
    <source>
        <strain evidence="2">Gambia16-554</strain>
    </source>
</reference>
<evidence type="ECO:0000256" key="1">
    <source>
        <dbReference type="SAM" id="SignalP"/>
    </source>
</evidence>
<gene>
    <name evidence="2" type="ORF">IAC04_05205</name>
</gene>
<evidence type="ECO:0000313" key="2">
    <source>
        <dbReference type="EMBL" id="HIZ85867.1"/>
    </source>
</evidence>
<feature type="chain" id="PRO_5039138452" evidence="1">
    <location>
        <begin position="23"/>
        <end position="211"/>
    </location>
</feature>
<feature type="signal peptide" evidence="1">
    <location>
        <begin position="1"/>
        <end position="22"/>
    </location>
</feature>
<evidence type="ECO:0000313" key="3">
    <source>
        <dbReference type="Proteomes" id="UP000824115"/>
    </source>
</evidence>
<comment type="caution">
    <text evidence="2">The sequence shown here is derived from an EMBL/GenBank/DDBJ whole genome shotgun (WGS) entry which is preliminary data.</text>
</comment>
<keyword evidence="1" id="KW-0732">Signal</keyword>
<name>A0A9D2KB20_9BACT</name>
<reference evidence="2" key="1">
    <citation type="journal article" date="2021" name="PeerJ">
        <title>Extensive microbial diversity within the chicken gut microbiome revealed by metagenomics and culture.</title>
        <authorList>
            <person name="Gilroy R."/>
            <person name="Ravi A."/>
            <person name="Getino M."/>
            <person name="Pursley I."/>
            <person name="Horton D.L."/>
            <person name="Alikhan N.F."/>
            <person name="Baker D."/>
            <person name="Gharbi K."/>
            <person name="Hall N."/>
            <person name="Watson M."/>
            <person name="Adriaenssens E.M."/>
            <person name="Foster-Nyarko E."/>
            <person name="Jarju S."/>
            <person name="Secka A."/>
            <person name="Antonio M."/>
            <person name="Oren A."/>
            <person name="Chaudhuri R.R."/>
            <person name="La Ragione R."/>
            <person name="Hildebrand F."/>
            <person name="Pallen M.J."/>
        </authorList>
    </citation>
    <scope>NUCLEOTIDE SEQUENCE</scope>
    <source>
        <strain evidence="2">Gambia16-554</strain>
    </source>
</reference>
<dbReference type="Proteomes" id="UP000824115">
    <property type="component" value="Unassembled WGS sequence"/>
</dbReference>
<accession>A0A9D2KB20</accession>
<dbReference type="AlphaFoldDB" id="A0A9D2KB20"/>